<dbReference type="EMBL" id="FXTI01000008">
    <property type="protein sequence ID" value="SMO80399.1"/>
    <property type="molecule type" value="Genomic_DNA"/>
</dbReference>
<reference evidence="1 2" key="1">
    <citation type="submission" date="2017-05" db="EMBL/GenBank/DDBJ databases">
        <authorList>
            <person name="Varghese N."/>
            <person name="Submissions S."/>
        </authorList>
    </citation>
    <scope>NUCLEOTIDE SEQUENCE [LARGE SCALE GENOMIC DNA]</scope>
    <source>
        <strain evidence="1 2">DSM 45474</strain>
    </source>
</reference>
<dbReference type="Proteomes" id="UP000315636">
    <property type="component" value="Unassembled WGS sequence"/>
</dbReference>
<dbReference type="AlphaFoldDB" id="A0A521E915"/>
<keyword evidence="2" id="KW-1185">Reference proteome</keyword>
<gene>
    <name evidence="1" type="ORF">SAMN06264849_108109</name>
</gene>
<evidence type="ECO:0000313" key="2">
    <source>
        <dbReference type="Proteomes" id="UP000315636"/>
    </source>
</evidence>
<evidence type="ECO:0000313" key="1">
    <source>
        <dbReference type="EMBL" id="SMO80399.1"/>
    </source>
</evidence>
<accession>A0A521E915</accession>
<protein>
    <submittedName>
        <fullName evidence="1">Uncharacterized protein</fullName>
    </submittedName>
</protein>
<dbReference type="OrthoDB" id="2808511at2"/>
<sequence length="271" mass="31972">MIKLSNLPMHILEMAKRYEKKGENMEVFPAKMVMDGKSYYYFCYPPSWGQLIVREDGVVPPVEEIKKVFIYSNGFNASVDALGTGGESLRKRSMKKYTQLQTLLKKVEQLFQDIEAPDDVQESLASFQKAPDVIIKHQEVIERSVNSARKLTVDTRKRGVVTLEEDYPKMRGYQVEMVRSAYWQNMIQFRTAADREKVMEYLASIRSLSNWKAWWLYLQLKTYQKNMYTQAKNPKEYQEFQELGEEIFEDIPLGENKELLEEVQYLRNPRR</sequence>
<name>A0A521E915_9BACL</name>
<organism evidence="1 2">
    <name type="scientific">Melghirimyces algeriensis</name>
    <dbReference type="NCBI Taxonomy" id="910412"/>
    <lineage>
        <taxon>Bacteria</taxon>
        <taxon>Bacillati</taxon>
        <taxon>Bacillota</taxon>
        <taxon>Bacilli</taxon>
        <taxon>Bacillales</taxon>
        <taxon>Thermoactinomycetaceae</taxon>
        <taxon>Melghirimyces</taxon>
    </lineage>
</organism>
<dbReference type="RefSeq" id="WP_142506071.1">
    <property type="nucleotide sequence ID" value="NZ_FXTI01000008.1"/>
</dbReference>
<proteinExistence type="predicted"/>